<keyword evidence="2 8" id="KW-0812">Transmembrane</keyword>
<accession>A0ABR0FLB7</accession>
<reference evidence="9 10" key="1">
    <citation type="journal article" date="2023" name="bioRxiv">
        <title>High-quality genome assemblies of four members of thePodospora anserinaspecies complex.</title>
        <authorList>
            <person name="Ament-Velasquez S.L."/>
            <person name="Vogan A.A."/>
            <person name="Wallerman O."/>
            <person name="Hartmann F."/>
            <person name="Gautier V."/>
            <person name="Silar P."/>
            <person name="Giraud T."/>
            <person name="Johannesson H."/>
        </authorList>
    </citation>
    <scope>NUCLEOTIDE SEQUENCE [LARGE SCALE GENOMIC DNA]</scope>
    <source>
        <strain evidence="9 10">CBS 112042</strain>
    </source>
</reference>
<evidence type="ECO:0000256" key="8">
    <source>
        <dbReference type="SAM" id="Phobius"/>
    </source>
</evidence>
<keyword evidence="4" id="KW-0843">Virulence</keyword>
<evidence type="ECO:0000256" key="7">
    <source>
        <dbReference type="ARBA" id="ARBA00035112"/>
    </source>
</evidence>
<keyword evidence="6" id="KW-0325">Glycoprotein</keyword>
<name>A0ABR0FLB7_9PEZI</name>
<keyword evidence="3 8" id="KW-1133">Transmembrane helix</keyword>
<dbReference type="Proteomes" id="UP001322138">
    <property type="component" value="Unassembled WGS sequence"/>
</dbReference>
<keyword evidence="10" id="KW-1185">Reference proteome</keyword>
<evidence type="ECO:0000256" key="4">
    <source>
        <dbReference type="ARBA" id="ARBA00023026"/>
    </source>
</evidence>
<comment type="caution">
    <text evidence="9">The sequence shown here is derived from an EMBL/GenBank/DDBJ whole genome shotgun (WGS) entry which is preliminary data.</text>
</comment>
<dbReference type="PANTHER" id="PTHR33365">
    <property type="entry name" value="YALI0B05434P"/>
    <property type="match status" value="1"/>
</dbReference>
<keyword evidence="5 8" id="KW-0472">Membrane</keyword>
<dbReference type="InterPro" id="IPR021765">
    <property type="entry name" value="UstYa-like"/>
</dbReference>
<comment type="similarity">
    <text evidence="7">Belongs to the ustYa family.</text>
</comment>
<dbReference type="GeneID" id="87898216"/>
<organism evidence="9 10">
    <name type="scientific">Podospora bellae-mahoneyi</name>
    <dbReference type="NCBI Taxonomy" id="2093777"/>
    <lineage>
        <taxon>Eukaryota</taxon>
        <taxon>Fungi</taxon>
        <taxon>Dikarya</taxon>
        <taxon>Ascomycota</taxon>
        <taxon>Pezizomycotina</taxon>
        <taxon>Sordariomycetes</taxon>
        <taxon>Sordariomycetidae</taxon>
        <taxon>Sordariales</taxon>
        <taxon>Podosporaceae</taxon>
        <taxon>Podospora</taxon>
    </lineage>
</organism>
<protein>
    <recommendedName>
        <fullName evidence="11">Tat pathway signal sequence</fullName>
    </recommendedName>
</protein>
<evidence type="ECO:0000256" key="3">
    <source>
        <dbReference type="ARBA" id="ARBA00022989"/>
    </source>
</evidence>
<dbReference type="EMBL" id="JAFFGZ010000006">
    <property type="protein sequence ID" value="KAK4643854.1"/>
    <property type="molecule type" value="Genomic_DNA"/>
</dbReference>
<dbReference type="RefSeq" id="XP_062732830.1">
    <property type="nucleotide sequence ID" value="XM_062878734.1"/>
</dbReference>
<gene>
    <name evidence="9" type="ORF">QC761_404496</name>
</gene>
<evidence type="ECO:0000313" key="10">
    <source>
        <dbReference type="Proteomes" id="UP001322138"/>
    </source>
</evidence>
<evidence type="ECO:0000256" key="2">
    <source>
        <dbReference type="ARBA" id="ARBA00022692"/>
    </source>
</evidence>
<evidence type="ECO:0000256" key="1">
    <source>
        <dbReference type="ARBA" id="ARBA00004167"/>
    </source>
</evidence>
<evidence type="ECO:0000256" key="5">
    <source>
        <dbReference type="ARBA" id="ARBA00023136"/>
    </source>
</evidence>
<comment type="subcellular location">
    <subcellularLocation>
        <location evidence="1">Membrane</location>
        <topology evidence="1">Single-pass membrane protein</topology>
    </subcellularLocation>
</comment>
<evidence type="ECO:0000256" key="6">
    <source>
        <dbReference type="ARBA" id="ARBA00023180"/>
    </source>
</evidence>
<dbReference type="Pfam" id="PF11807">
    <property type="entry name" value="UstYa"/>
    <property type="match status" value="1"/>
</dbReference>
<proteinExistence type="inferred from homology"/>
<feature type="transmembrane region" description="Helical" evidence="8">
    <location>
        <begin position="35"/>
        <end position="61"/>
    </location>
</feature>
<evidence type="ECO:0008006" key="11">
    <source>
        <dbReference type="Google" id="ProtNLM"/>
    </source>
</evidence>
<evidence type="ECO:0000313" key="9">
    <source>
        <dbReference type="EMBL" id="KAK4643854.1"/>
    </source>
</evidence>
<dbReference type="PANTHER" id="PTHR33365:SF7">
    <property type="entry name" value="TAT PATHWAY SIGNAL SEQUENCE"/>
    <property type="match status" value="1"/>
</dbReference>
<sequence length="248" mass="28400">MSTDKHEQRPFLVDDSEEIRSAGYSRHPIISQRTLLLASAISNVVLLVISALLSGTVFSVLGHAQKKAHLPDPYSPANSIVEFEYRGVIRNDSRFIGRPTQEWDKSMHDLMAGTLIRISHEELQLAGTDSIPLRDGGYAAGLGVAHNLHCVKKIKQFLYREHLYPDLDTGSQRFEDLQTHADHCLDFIRQGIMCHLDYSLYTVYWGERKDIPTHHDPPVQKCVNWEKLHSWMQERSANTDMLVRPWTE</sequence>